<keyword evidence="6 9" id="KW-0408">Iron</keyword>
<comment type="cofactor">
    <cofactor evidence="9">
        <name>[4Fe-4S] cluster</name>
        <dbReference type="ChEBI" id="CHEBI:49883"/>
    </cofactor>
    <text evidence="9">Binds 2 [4Fe-4S] clusters per subunit. One cluster is coordinated with 3 cysteines and an exchangeable S-adenosyl-L-methionine.</text>
</comment>
<dbReference type="Proteomes" id="UP000593565">
    <property type="component" value="Unassembled WGS sequence"/>
</dbReference>
<dbReference type="GO" id="GO:0046872">
    <property type="term" value="F:metal ion binding"/>
    <property type="evidence" value="ECO:0007669"/>
    <property type="project" value="UniProtKB-KW"/>
</dbReference>
<dbReference type="SMART" id="SM00729">
    <property type="entry name" value="Elp3"/>
    <property type="match status" value="1"/>
</dbReference>
<evidence type="ECO:0000256" key="1">
    <source>
        <dbReference type="ARBA" id="ARBA00004173"/>
    </source>
</evidence>
<evidence type="ECO:0000256" key="8">
    <source>
        <dbReference type="ARBA" id="ARBA00047326"/>
    </source>
</evidence>
<sequence>MAAMALVRWSCGAVHRLSCNQTLVTPRCLDASHVCVSRLSNAASTSHTLQDRKKEMKEDGLKLQDFISGDLSEKSKWEEYRGNLKRQKGERLRLPPWLKTEIPIGKNFNRLKNTLRELKLHTVCEEARCPNIGECWGGGEYATATATIMTARTPPPLDPDEPYNTAKAIAAWGLDYVVLTSVDRDDLADGGAEHFTKTVSQIKERNFNILVECLTPDFRGDLSAVEKVARSGLDVYAHNVETVRELQRYVRDPRANFDQSLAVLRHAKSVNPSILTKTSIMLGLGETDAQIHSTLKELKDSGVDCLTLGQYMQPTKRHLKVEEYITPEKFAHWEKVGQEMGFVYTASGPLVRSSYKAGEFFLKNLLEKRKTEGTVE</sequence>
<dbReference type="InterPro" id="IPR003698">
    <property type="entry name" value="Lipoyl_synth"/>
</dbReference>
<organism evidence="11 12">
    <name type="scientific">Ameiurus melas</name>
    <name type="common">Black bullhead</name>
    <name type="synonym">Silurus melas</name>
    <dbReference type="NCBI Taxonomy" id="219545"/>
    <lineage>
        <taxon>Eukaryota</taxon>
        <taxon>Metazoa</taxon>
        <taxon>Chordata</taxon>
        <taxon>Craniata</taxon>
        <taxon>Vertebrata</taxon>
        <taxon>Euteleostomi</taxon>
        <taxon>Actinopterygii</taxon>
        <taxon>Neopterygii</taxon>
        <taxon>Teleostei</taxon>
        <taxon>Ostariophysi</taxon>
        <taxon>Siluriformes</taxon>
        <taxon>Ictaluridae</taxon>
        <taxon>Ameiurus</taxon>
    </lineage>
</organism>
<evidence type="ECO:0000313" key="11">
    <source>
        <dbReference type="EMBL" id="KAF4071567.1"/>
    </source>
</evidence>
<comment type="caution">
    <text evidence="11">The sequence shown here is derived from an EMBL/GenBank/DDBJ whole genome shotgun (WGS) entry which is preliminary data.</text>
</comment>
<evidence type="ECO:0000256" key="2">
    <source>
        <dbReference type="ARBA" id="ARBA00022485"/>
    </source>
</evidence>
<dbReference type="InterPro" id="IPR058240">
    <property type="entry name" value="rSAM_sf"/>
</dbReference>
<evidence type="ECO:0000256" key="4">
    <source>
        <dbReference type="ARBA" id="ARBA00022691"/>
    </source>
</evidence>
<dbReference type="PANTHER" id="PTHR10949:SF0">
    <property type="entry name" value="LIPOYL SYNTHASE, MITOCHONDRIAL"/>
    <property type="match status" value="1"/>
</dbReference>
<dbReference type="GO" id="GO:0016992">
    <property type="term" value="F:lipoate synthase activity"/>
    <property type="evidence" value="ECO:0007669"/>
    <property type="project" value="UniProtKB-UniRule"/>
</dbReference>
<keyword evidence="5 9" id="KW-0479">Metal-binding</keyword>
<comment type="subcellular location">
    <subcellularLocation>
        <location evidence="1 9">Mitochondrion</location>
    </subcellularLocation>
</comment>
<accession>A0A7J5ZPL7</accession>
<comment type="function">
    <text evidence="9">Catalyzes the radical-mediated insertion of two sulfur atoms into the C-6 and C-8 positions of the octanoyl moiety bound to the lipoyl domains of lipoate-dependent enzymes, thereby converting the octanoylated domains into lipoylated derivatives.</text>
</comment>
<dbReference type="InterPro" id="IPR007197">
    <property type="entry name" value="rSAM"/>
</dbReference>
<comment type="similarity">
    <text evidence="9">Belongs to the radical SAM superfamily. Lipoyl synthase family.</text>
</comment>
<keyword evidence="7 9" id="KW-0411">Iron-sulfur</keyword>
<keyword evidence="3 9" id="KW-0808">Transferase</keyword>
<dbReference type="OrthoDB" id="3231at2759"/>
<comment type="caution">
    <text evidence="9">Lacks conserved residue(s) required for the propagation of feature annotation.</text>
</comment>
<dbReference type="InterPro" id="IPR013785">
    <property type="entry name" value="Aldolase_TIM"/>
</dbReference>
<keyword evidence="4 9" id="KW-0949">S-adenosyl-L-methionine</keyword>
<proteinExistence type="inferred from homology"/>
<evidence type="ECO:0000256" key="9">
    <source>
        <dbReference type="HAMAP-Rule" id="MF_03123"/>
    </source>
</evidence>
<name>A0A7J5ZPL7_AMEME</name>
<evidence type="ECO:0000256" key="5">
    <source>
        <dbReference type="ARBA" id="ARBA00022723"/>
    </source>
</evidence>
<dbReference type="HAMAP" id="MF_00206">
    <property type="entry name" value="Lipoyl_synth"/>
    <property type="match status" value="1"/>
</dbReference>
<reference evidence="11 12" key="1">
    <citation type="submission" date="2020-02" db="EMBL/GenBank/DDBJ databases">
        <title>A chromosome-scale genome assembly of the black bullhead catfish (Ameiurus melas).</title>
        <authorList>
            <person name="Wen M."/>
            <person name="Zham M."/>
            <person name="Cabau C."/>
            <person name="Klopp C."/>
            <person name="Donnadieu C."/>
            <person name="Roques C."/>
            <person name="Bouchez O."/>
            <person name="Lampietro C."/>
            <person name="Jouanno E."/>
            <person name="Herpin A."/>
            <person name="Louis A."/>
            <person name="Berthelot C."/>
            <person name="Parey E."/>
            <person name="Roest-Crollius H."/>
            <person name="Braasch I."/>
            <person name="Postlethwait J."/>
            <person name="Robinson-Rechavi M."/>
            <person name="Echchiki A."/>
            <person name="Begum T."/>
            <person name="Montfort J."/>
            <person name="Schartl M."/>
            <person name="Bobe J."/>
            <person name="Guiguen Y."/>
        </authorList>
    </citation>
    <scope>NUCLEOTIDE SEQUENCE [LARGE SCALE GENOMIC DNA]</scope>
    <source>
        <strain evidence="11">M_S1</strain>
        <tissue evidence="11">Blood</tissue>
    </source>
</reference>
<feature type="binding site" evidence="9">
    <location>
        <position position="354"/>
    </location>
    <ligand>
        <name>[4Fe-4S] cluster</name>
        <dbReference type="ChEBI" id="CHEBI:49883"/>
        <label>1</label>
    </ligand>
</feature>
<evidence type="ECO:0000256" key="3">
    <source>
        <dbReference type="ARBA" id="ARBA00022679"/>
    </source>
</evidence>
<feature type="domain" description="Radical SAM core" evidence="10">
    <location>
        <begin position="110"/>
        <end position="343"/>
    </location>
</feature>
<evidence type="ECO:0000256" key="6">
    <source>
        <dbReference type="ARBA" id="ARBA00023004"/>
    </source>
</evidence>
<dbReference type="AlphaFoldDB" id="A0A7J5ZPL7"/>
<dbReference type="NCBIfam" id="NF004019">
    <property type="entry name" value="PRK05481.1"/>
    <property type="match status" value="1"/>
</dbReference>
<dbReference type="Pfam" id="PF04055">
    <property type="entry name" value="Radical_SAM"/>
    <property type="match status" value="1"/>
</dbReference>
<keyword evidence="9" id="KW-0496">Mitochondrion</keyword>
<dbReference type="Pfam" id="PF16881">
    <property type="entry name" value="LIAS_N"/>
    <property type="match status" value="1"/>
</dbReference>
<evidence type="ECO:0000256" key="7">
    <source>
        <dbReference type="ARBA" id="ARBA00023014"/>
    </source>
</evidence>
<comment type="pathway">
    <text evidence="9">Protein modification; protein lipoylation via endogenous pathway; protein N(6)-(lipoyl)lysine from octanoyl-[acyl-carrier-protein]: step 2/2.</text>
</comment>
<feature type="binding site" evidence="9">
    <location>
        <position position="124"/>
    </location>
    <ligand>
        <name>[4Fe-4S] cluster</name>
        <dbReference type="ChEBI" id="CHEBI:49883"/>
        <label>1</label>
    </ligand>
</feature>
<dbReference type="EMBL" id="JAAGNN010000027">
    <property type="protein sequence ID" value="KAF4071567.1"/>
    <property type="molecule type" value="Genomic_DNA"/>
</dbReference>
<dbReference type="EC" id="2.8.1.8" evidence="9"/>
<dbReference type="GO" id="GO:0005739">
    <property type="term" value="C:mitochondrion"/>
    <property type="evidence" value="ECO:0007669"/>
    <property type="project" value="UniProtKB-SubCell"/>
</dbReference>
<gene>
    <name evidence="9" type="primary">LIAS</name>
    <name evidence="11" type="ORF">AMELA_G00274950</name>
</gene>
<evidence type="ECO:0000259" key="10">
    <source>
        <dbReference type="PROSITE" id="PS51918"/>
    </source>
</evidence>
<dbReference type="NCBIfam" id="NF009544">
    <property type="entry name" value="PRK12928.1"/>
    <property type="match status" value="1"/>
</dbReference>
<dbReference type="Gene3D" id="3.20.20.70">
    <property type="entry name" value="Aldolase class I"/>
    <property type="match status" value="1"/>
</dbReference>
<keyword evidence="12" id="KW-1185">Reference proteome</keyword>
<dbReference type="UniPathway" id="UPA00538">
    <property type="reaction ID" value="UER00593"/>
</dbReference>
<comment type="catalytic activity">
    <reaction evidence="8 9">
        <text>[[Fe-S] cluster scaffold protein carrying a second [4Fe-4S](2+) cluster] + N(6)-octanoyl-L-lysyl-[protein] + 2 oxidized [2Fe-2S]-[ferredoxin] + 2 S-adenosyl-L-methionine + 4 H(+) = [[Fe-S] cluster scaffold protein] + N(6)-[(R)-dihydrolipoyl]-L-lysyl-[protein] + 4 Fe(3+) + 2 hydrogen sulfide + 2 5'-deoxyadenosine + 2 L-methionine + 2 reduced [2Fe-2S]-[ferredoxin]</text>
        <dbReference type="Rhea" id="RHEA:16585"/>
        <dbReference type="Rhea" id="RHEA-COMP:9928"/>
        <dbReference type="Rhea" id="RHEA-COMP:10000"/>
        <dbReference type="Rhea" id="RHEA-COMP:10001"/>
        <dbReference type="Rhea" id="RHEA-COMP:10475"/>
        <dbReference type="Rhea" id="RHEA-COMP:14568"/>
        <dbReference type="Rhea" id="RHEA-COMP:14569"/>
        <dbReference type="ChEBI" id="CHEBI:15378"/>
        <dbReference type="ChEBI" id="CHEBI:17319"/>
        <dbReference type="ChEBI" id="CHEBI:29034"/>
        <dbReference type="ChEBI" id="CHEBI:29919"/>
        <dbReference type="ChEBI" id="CHEBI:33722"/>
        <dbReference type="ChEBI" id="CHEBI:33737"/>
        <dbReference type="ChEBI" id="CHEBI:33738"/>
        <dbReference type="ChEBI" id="CHEBI:57844"/>
        <dbReference type="ChEBI" id="CHEBI:59789"/>
        <dbReference type="ChEBI" id="CHEBI:78809"/>
        <dbReference type="ChEBI" id="CHEBI:83100"/>
        <dbReference type="EC" id="2.8.1.8"/>
    </reaction>
</comment>
<dbReference type="GO" id="GO:0051539">
    <property type="term" value="F:4 iron, 4 sulfur cluster binding"/>
    <property type="evidence" value="ECO:0007669"/>
    <property type="project" value="UniProtKB-UniRule"/>
</dbReference>
<keyword evidence="2 9" id="KW-0004">4Fe-4S</keyword>
<dbReference type="GO" id="GO:0009249">
    <property type="term" value="P:protein lipoylation"/>
    <property type="evidence" value="ECO:0007669"/>
    <property type="project" value="UniProtKB-UniRule"/>
</dbReference>
<protein>
    <recommendedName>
        <fullName evidence="9">Lipoyl synthase, mitochondrial</fullName>
        <ecNumber evidence="9">2.8.1.8</ecNumber>
    </recommendedName>
    <alternativeName>
        <fullName evidence="9">Lipoate synthase</fullName>
        <shortName evidence="9">LS</shortName>
        <shortName evidence="9">Lip-syn</shortName>
    </alternativeName>
    <alternativeName>
        <fullName evidence="9">Lipoic acid synthase</fullName>
    </alternativeName>
</protein>
<dbReference type="InterPro" id="IPR031691">
    <property type="entry name" value="LIAS_N"/>
</dbReference>
<dbReference type="PANTHER" id="PTHR10949">
    <property type="entry name" value="LIPOYL SYNTHASE"/>
    <property type="match status" value="1"/>
</dbReference>
<feature type="binding site" evidence="9">
    <location>
        <position position="129"/>
    </location>
    <ligand>
        <name>[4Fe-4S] cluster</name>
        <dbReference type="ChEBI" id="CHEBI:49883"/>
        <label>1</label>
    </ligand>
</feature>
<dbReference type="NCBIfam" id="TIGR00510">
    <property type="entry name" value="lipA"/>
    <property type="match status" value="1"/>
</dbReference>
<feature type="binding site" evidence="9">
    <location>
        <position position="135"/>
    </location>
    <ligand>
        <name>[4Fe-4S] cluster</name>
        <dbReference type="ChEBI" id="CHEBI:49883"/>
        <label>1</label>
    </ligand>
</feature>
<dbReference type="PROSITE" id="PS51918">
    <property type="entry name" value="RADICAL_SAM"/>
    <property type="match status" value="1"/>
</dbReference>
<dbReference type="InterPro" id="IPR006638">
    <property type="entry name" value="Elp3/MiaA/NifB-like_rSAM"/>
</dbReference>
<dbReference type="SUPFAM" id="SSF102114">
    <property type="entry name" value="Radical SAM enzymes"/>
    <property type="match status" value="1"/>
</dbReference>
<evidence type="ECO:0000313" key="12">
    <source>
        <dbReference type="Proteomes" id="UP000593565"/>
    </source>
</evidence>
<dbReference type="PIRSF" id="PIRSF005963">
    <property type="entry name" value="Lipoyl_synth"/>
    <property type="match status" value="1"/>
</dbReference>